<dbReference type="SMART" id="SM00028">
    <property type="entry name" value="TPR"/>
    <property type="match status" value="2"/>
</dbReference>
<reference evidence="4" key="1">
    <citation type="submission" date="2020-04" db="EMBL/GenBank/DDBJ databases">
        <authorList>
            <person name="Zhang T."/>
        </authorList>
    </citation>
    <scope>NUCLEOTIDE SEQUENCE</scope>
    <source>
        <strain evidence="4">HKST-UBA02</strain>
    </source>
</reference>
<dbReference type="InterPro" id="IPR019734">
    <property type="entry name" value="TPR_rpt"/>
</dbReference>
<keyword evidence="3" id="KW-1133">Transmembrane helix</keyword>
<dbReference type="Proteomes" id="UP000739538">
    <property type="component" value="Unassembled WGS sequence"/>
</dbReference>
<dbReference type="Gene3D" id="1.25.40.10">
    <property type="entry name" value="Tetratricopeptide repeat domain"/>
    <property type="match status" value="1"/>
</dbReference>
<evidence type="ECO:0000256" key="2">
    <source>
        <dbReference type="SAM" id="MobiDB-lite"/>
    </source>
</evidence>
<dbReference type="PROSITE" id="PS50005">
    <property type="entry name" value="TPR"/>
    <property type="match status" value="1"/>
</dbReference>
<dbReference type="SUPFAM" id="SSF48452">
    <property type="entry name" value="TPR-like"/>
    <property type="match status" value="1"/>
</dbReference>
<dbReference type="NCBIfam" id="NF047558">
    <property type="entry name" value="TPR_END_plus"/>
    <property type="match status" value="1"/>
</dbReference>
<organism evidence="4 5">
    <name type="scientific">Eiseniibacteriota bacterium</name>
    <dbReference type="NCBI Taxonomy" id="2212470"/>
    <lineage>
        <taxon>Bacteria</taxon>
        <taxon>Candidatus Eiseniibacteriota</taxon>
    </lineage>
</organism>
<keyword evidence="3" id="KW-0812">Transmembrane</keyword>
<feature type="region of interest" description="Disordered" evidence="2">
    <location>
        <begin position="330"/>
        <end position="351"/>
    </location>
</feature>
<keyword evidence="1" id="KW-0802">TPR repeat</keyword>
<protein>
    <submittedName>
        <fullName evidence="4">DUF1028 domain-containing protein</fullName>
    </submittedName>
</protein>
<feature type="repeat" description="TPR" evidence="1">
    <location>
        <begin position="259"/>
        <end position="292"/>
    </location>
</feature>
<evidence type="ECO:0000313" key="5">
    <source>
        <dbReference type="Proteomes" id="UP000739538"/>
    </source>
</evidence>
<dbReference type="PANTHER" id="PTHR39328">
    <property type="entry name" value="BLL2871 PROTEIN"/>
    <property type="match status" value="1"/>
</dbReference>
<sequence length="351" mass="37387">MKLSSGITRFGRSGSCCVRTCWRIAGALAAAGLLLVAAIVPAHSTGPVGEPPVATFSFVACDTTAGVAGVIVASKFFAVGSVVPWGRGDVGAVATQAFCNTTFGPRGLELLEAGASPEQVLEILLENDPGRASRQVGIVDAKGRSATYTGPECMDWAGGRSGPGYAAQGNILTGPEVVDQMVESFLGTEGQYIGDRLLQALEAGESRGGDSRGRQSAALLLVATGQGYGGFNDVLCDIRVDDHPNPFAELRRIYEMWLPNRMITEGYTLVEEGRFDEAIRRGERAAELDPDSGGPYYHLACYYSRAGNEERAYHYLGWAIRLDPSLSKQAETDPDLAPLRGRTEWNTAMGK</sequence>
<comment type="caution">
    <text evidence="4">The sequence shown here is derived from an EMBL/GenBank/DDBJ whole genome shotgun (WGS) entry which is preliminary data.</text>
</comment>
<dbReference type="SUPFAM" id="SSF56235">
    <property type="entry name" value="N-terminal nucleophile aminohydrolases (Ntn hydrolases)"/>
    <property type="match status" value="1"/>
</dbReference>
<evidence type="ECO:0000256" key="1">
    <source>
        <dbReference type="PROSITE-ProRule" id="PRU00339"/>
    </source>
</evidence>
<keyword evidence="3" id="KW-0472">Membrane</keyword>
<dbReference type="EMBL" id="JAGQHS010000093">
    <property type="protein sequence ID" value="MCA9757325.1"/>
    <property type="molecule type" value="Genomic_DNA"/>
</dbReference>
<accession>A0A956SEA3</accession>
<proteinExistence type="predicted"/>
<dbReference type="Pfam" id="PF06267">
    <property type="entry name" value="DUF1028"/>
    <property type="match status" value="1"/>
</dbReference>
<dbReference type="AlphaFoldDB" id="A0A956SEA3"/>
<evidence type="ECO:0000256" key="3">
    <source>
        <dbReference type="SAM" id="Phobius"/>
    </source>
</evidence>
<feature type="transmembrane region" description="Helical" evidence="3">
    <location>
        <begin position="21"/>
        <end position="42"/>
    </location>
</feature>
<dbReference type="InterPro" id="IPR011990">
    <property type="entry name" value="TPR-like_helical_dom_sf"/>
</dbReference>
<name>A0A956SEA3_UNCEI</name>
<dbReference type="PANTHER" id="PTHR39328:SF1">
    <property type="entry name" value="BLL2871 PROTEIN"/>
    <property type="match status" value="1"/>
</dbReference>
<dbReference type="Gene3D" id="3.60.20.10">
    <property type="entry name" value="Glutamine Phosphoribosylpyrophosphate, subunit 1, domain 1"/>
    <property type="match status" value="1"/>
</dbReference>
<evidence type="ECO:0000313" key="4">
    <source>
        <dbReference type="EMBL" id="MCA9757325.1"/>
    </source>
</evidence>
<dbReference type="InterPro" id="IPR029055">
    <property type="entry name" value="Ntn_hydrolases_N"/>
</dbReference>
<dbReference type="InterPro" id="IPR010430">
    <property type="entry name" value="DUF1028"/>
</dbReference>
<reference evidence="4" key="2">
    <citation type="journal article" date="2021" name="Microbiome">
        <title>Successional dynamics and alternative stable states in a saline activated sludge microbial community over 9 years.</title>
        <authorList>
            <person name="Wang Y."/>
            <person name="Ye J."/>
            <person name="Ju F."/>
            <person name="Liu L."/>
            <person name="Boyd J.A."/>
            <person name="Deng Y."/>
            <person name="Parks D.H."/>
            <person name="Jiang X."/>
            <person name="Yin X."/>
            <person name="Woodcroft B.J."/>
            <person name="Tyson G.W."/>
            <person name="Hugenholtz P."/>
            <person name="Polz M.F."/>
            <person name="Zhang T."/>
        </authorList>
    </citation>
    <scope>NUCLEOTIDE SEQUENCE</scope>
    <source>
        <strain evidence="4">HKST-UBA02</strain>
    </source>
</reference>
<gene>
    <name evidence="4" type="ORF">KDA27_16090</name>
</gene>